<reference evidence="6" key="1">
    <citation type="journal article" date="2014" name="Int. J. Syst. Evol. Microbiol.">
        <title>Complete genome of a new Firmicutes species belonging to the dominant human colonic microbiota ('Ruminococcus bicirculans') reveals two chromosomes and a selective capacity to utilize plant glucans.</title>
        <authorList>
            <consortium name="NISC Comparative Sequencing Program"/>
            <person name="Wegmann U."/>
            <person name="Louis P."/>
            <person name="Goesmann A."/>
            <person name="Henrissat B."/>
            <person name="Duncan S.H."/>
            <person name="Flint H.J."/>
        </authorList>
    </citation>
    <scope>NUCLEOTIDE SEQUENCE</scope>
    <source>
        <strain evidence="6">NBRC 107169</strain>
    </source>
</reference>
<evidence type="ECO:0000256" key="4">
    <source>
        <dbReference type="ARBA" id="ARBA00019595"/>
    </source>
</evidence>
<protein>
    <recommendedName>
        <fullName evidence="4 5">dTDP-4-dehydrorhamnose 3,5-epimerase</fullName>
        <ecNumber evidence="3 5">5.1.3.13</ecNumber>
    </recommendedName>
    <alternativeName>
        <fullName evidence="5">Thymidine diphospho-4-keto-rhamnose 3,5-epimerase</fullName>
    </alternativeName>
</protein>
<dbReference type="Pfam" id="PF00908">
    <property type="entry name" value="dTDP_sugar_isom"/>
    <property type="match status" value="1"/>
</dbReference>
<dbReference type="InterPro" id="IPR000888">
    <property type="entry name" value="RmlC-like"/>
</dbReference>
<sequence length="185" mass="20334">MKFELVEEPMLGLKLIKRQCAGDERGYFSRLYCEKALGEFGWPSEVAQSNFSKTNAVGAIRGLHFQYPPDAEAKLVTCVSGAVFDVAVDLRKGSSTFGRWFGTELSAKNQMSLLVPKGFAHGFQALESDSMLVYFASCAYAPENESGVIWNDKDLAIDWPLPPSTISARDQEMPPLKSIGDGIKV</sequence>
<dbReference type="Gene3D" id="2.60.120.10">
    <property type="entry name" value="Jelly Rolls"/>
    <property type="match status" value="1"/>
</dbReference>
<dbReference type="SUPFAM" id="SSF51182">
    <property type="entry name" value="RmlC-like cupins"/>
    <property type="match status" value="1"/>
</dbReference>
<keyword evidence="5" id="KW-0413">Isomerase</keyword>
<name>A0ABQ5UQZ5_9HYPH</name>
<dbReference type="CDD" id="cd00438">
    <property type="entry name" value="cupin_RmlC"/>
    <property type="match status" value="1"/>
</dbReference>
<comment type="function">
    <text evidence="2 5">Catalyzes the epimerization of the C3' and C5'positions of dTDP-6-deoxy-D-xylo-4-hexulose, forming dTDP-6-deoxy-L-lyxo-4-hexulose.</text>
</comment>
<dbReference type="Proteomes" id="UP001161405">
    <property type="component" value="Unassembled WGS sequence"/>
</dbReference>
<evidence type="ECO:0000256" key="1">
    <source>
        <dbReference type="ARBA" id="ARBA00001298"/>
    </source>
</evidence>
<evidence type="ECO:0000313" key="7">
    <source>
        <dbReference type="Proteomes" id="UP001161405"/>
    </source>
</evidence>
<comment type="pathway">
    <text evidence="5">Carbohydrate biosynthesis; dTDP-L-rhamnose biosynthesis.</text>
</comment>
<dbReference type="PANTHER" id="PTHR21047:SF2">
    <property type="entry name" value="THYMIDINE DIPHOSPHO-4-KETO-RHAMNOSE 3,5-EPIMERASE"/>
    <property type="match status" value="1"/>
</dbReference>
<comment type="catalytic activity">
    <reaction evidence="1 5">
        <text>dTDP-4-dehydro-6-deoxy-alpha-D-glucose = dTDP-4-dehydro-beta-L-rhamnose</text>
        <dbReference type="Rhea" id="RHEA:16969"/>
        <dbReference type="ChEBI" id="CHEBI:57649"/>
        <dbReference type="ChEBI" id="CHEBI:62830"/>
        <dbReference type="EC" id="5.1.3.13"/>
    </reaction>
</comment>
<dbReference type="InterPro" id="IPR011051">
    <property type="entry name" value="RmlC_Cupin_sf"/>
</dbReference>
<dbReference type="NCBIfam" id="TIGR01221">
    <property type="entry name" value="rmlC"/>
    <property type="match status" value="1"/>
</dbReference>
<reference evidence="6" key="2">
    <citation type="submission" date="2023-01" db="EMBL/GenBank/DDBJ databases">
        <title>Draft genome sequence of Maritalea porphyrae strain NBRC 107169.</title>
        <authorList>
            <person name="Sun Q."/>
            <person name="Mori K."/>
        </authorList>
    </citation>
    <scope>NUCLEOTIDE SEQUENCE</scope>
    <source>
        <strain evidence="6">NBRC 107169</strain>
    </source>
</reference>
<evidence type="ECO:0000256" key="2">
    <source>
        <dbReference type="ARBA" id="ARBA00001997"/>
    </source>
</evidence>
<accession>A0ABQ5UQZ5</accession>
<dbReference type="EC" id="5.1.3.13" evidence="3 5"/>
<evidence type="ECO:0000256" key="5">
    <source>
        <dbReference type="RuleBase" id="RU364069"/>
    </source>
</evidence>
<keyword evidence="7" id="KW-1185">Reference proteome</keyword>
<dbReference type="RefSeq" id="WP_284363905.1">
    <property type="nucleotide sequence ID" value="NZ_BSNI01000002.1"/>
</dbReference>
<evidence type="ECO:0000313" key="6">
    <source>
        <dbReference type="EMBL" id="GLQ17623.1"/>
    </source>
</evidence>
<comment type="caution">
    <text evidence="6">The sequence shown here is derived from an EMBL/GenBank/DDBJ whole genome shotgun (WGS) entry which is preliminary data.</text>
</comment>
<proteinExistence type="inferred from homology"/>
<comment type="subunit">
    <text evidence="5">Homodimer.</text>
</comment>
<gene>
    <name evidence="6" type="primary">rfbC-2</name>
    <name evidence="6" type="ORF">GCM10007879_18720</name>
</gene>
<comment type="similarity">
    <text evidence="5">Belongs to the dTDP-4-dehydrorhamnose 3,5-epimerase family.</text>
</comment>
<dbReference type="EMBL" id="BSNI01000002">
    <property type="protein sequence ID" value="GLQ17623.1"/>
    <property type="molecule type" value="Genomic_DNA"/>
</dbReference>
<organism evidence="6 7">
    <name type="scientific">Maritalea porphyrae</name>
    <dbReference type="NCBI Taxonomy" id="880732"/>
    <lineage>
        <taxon>Bacteria</taxon>
        <taxon>Pseudomonadati</taxon>
        <taxon>Pseudomonadota</taxon>
        <taxon>Alphaproteobacteria</taxon>
        <taxon>Hyphomicrobiales</taxon>
        <taxon>Devosiaceae</taxon>
        <taxon>Maritalea</taxon>
    </lineage>
</organism>
<dbReference type="InterPro" id="IPR014710">
    <property type="entry name" value="RmlC-like_jellyroll"/>
</dbReference>
<dbReference type="PANTHER" id="PTHR21047">
    <property type="entry name" value="DTDP-6-DEOXY-D-GLUCOSE-3,5 EPIMERASE"/>
    <property type="match status" value="1"/>
</dbReference>
<evidence type="ECO:0000256" key="3">
    <source>
        <dbReference type="ARBA" id="ARBA00012098"/>
    </source>
</evidence>